<reference evidence="3" key="1">
    <citation type="submission" date="2018-05" db="EMBL/GenBank/DDBJ databases">
        <authorList>
            <person name="Lanie J.A."/>
            <person name="Ng W.-L."/>
            <person name="Kazmierczak K.M."/>
            <person name="Andrzejewski T.M."/>
            <person name="Davidsen T.M."/>
            <person name="Wayne K.J."/>
            <person name="Tettelin H."/>
            <person name="Glass J.I."/>
            <person name="Rusch D."/>
            <person name="Podicherti R."/>
            <person name="Tsui H.-C.T."/>
            <person name="Winkler M.E."/>
        </authorList>
    </citation>
    <scope>NUCLEOTIDE SEQUENCE</scope>
</reference>
<dbReference type="Pfam" id="PF13561">
    <property type="entry name" value="adh_short_C2"/>
    <property type="match status" value="1"/>
</dbReference>
<sequence>RRQNAINLDGVFLGTKHSIPLIHESGGGSIIIMSSVAGLRGSPGLAGYGASKGGVRLFAKSAALECANAGLNVRVNSVHPGIIDTPIWTKISAQGLVPGSNAINPEVLASDTVAHRAGRPQEIADGVLYLASDLAAYVNGSELVIDGGLTAGRDRLASRD</sequence>
<dbReference type="AlphaFoldDB" id="A0A382VT47"/>
<dbReference type="PANTHER" id="PTHR24321">
    <property type="entry name" value="DEHYDROGENASES, SHORT CHAIN"/>
    <property type="match status" value="1"/>
</dbReference>
<name>A0A382VT47_9ZZZZ</name>
<proteinExistence type="inferred from homology"/>
<evidence type="ECO:0000256" key="2">
    <source>
        <dbReference type="ARBA" id="ARBA00023002"/>
    </source>
</evidence>
<protein>
    <recommendedName>
        <fullName evidence="4">Dehydrogenase</fullName>
    </recommendedName>
</protein>
<dbReference type="InterPro" id="IPR002347">
    <property type="entry name" value="SDR_fam"/>
</dbReference>
<dbReference type="PROSITE" id="PS00061">
    <property type="entry name" value="ADH_SHORT"/>
    <property type="match status" value="1"/>
</dbReference>
<accession>A0A382VT47</accession>
<keyword evidence="2" id="KW-0560">Oxidoreductase</keyword>
<dbReference type="Gene3D" id="3.40.50.720">
    <property type="entry name" value="NAD(P)-binding Rossmann-like Domain"/>
    <property type="match status" value="1"/>
</dbReference>
<evidence type="ECO:0000256" key="1">
    <source>
        <dbReference type="ARBA" id="ARBA00006484"/>
    </source>
</evidence>
<evidence type="ECO:0008006" key="4">
    <source>
        <dbReference type="Google" id="ProtNLM"/>
    </source>
</evidence>
<organism evidence="3">
    <name type="scientific">marine metagenome</name>
    <dbReference type="NCBI Taxonomy" id="408172"/>
    <lineage>
        <taxon>unclassified sequences</taxon>
        <taxon>metagenomes</taxon>
        <taxon>ecological metagenomes</taxon>
    </lineage>
</organism>
<feature type="non-terminal residue" evidence="3">
    <location>
        <position position="1"/>
    </location>
</feature>
<dbReference type="InterPro" id="IPR020904">
    <property type="entry name" value="Sc_DH/Rdtase_CS"/>
</dbReference>
<dbReference type="PRINTS" id="PR00081">
    <property type="entry name" value="GDHRDH"/>
</dbReference>
<gene>
    <name evidence="3" type="ORF">METZ01_LOCUS401922</name>
</gene>
<evidence type="ECO:0000313" key="3">
    <source>
        <dbReference type="EMBL" id="SVD49068.1"/>
    </source>
</evidence>
<dbReference type="EMBL" id="UINC01154023">
    <property type="protein sequence ID" value="SVD49068.1"/>
    <property type="molecule type" value="Genomic_DNA"/>
</dbReference>
<dbReference type="PANTHER" id="PTHR24321:SF15">
    <property type="entry name" value="OXIDOREDUCTASE UCPA"/>
    <property type="match status" value="1"/>
</dbReference>
<dbReference type="InterPro" id="IPR036291">
    <property type="entry name" value="NAD(P)-bd_dom_sf"/>
</dbReference>
<dbReference type="GO" id="GO:0016491">
    <property type="term" value="F:oxidoreductase activity"/>
    <property type="evidence" value="ECO:0007669"/>
    <property type="project" value="UniProtKB-KW"/>
</dbReference>
<dbReference type="SUPFAM" id="SSF51735">
    <property type="entry name" value="NAD(P)-binding Rossmann-fold domains"/>
    <property type="match status" value="1"/>
</dbReference>
<comment type="similarity">
    <text evidence="1">Belongs to the short-chain dehydrogenases/reductases (SDR) family.</text>
</comment>